<proteinExistence type="predicted"/>
<evidence type="ECO:0000313" key="2">
    <source>
        <dbReference type="EMBL" id="MBB1244933.1"/>
    </source>
</evidence>
<reference evidence="3" key="1">
    <citation type="journal article" date="2020" name="Syst. Appl. Microbiol.">
        <title>Streptomyces alkaliterrae sp. nov., isolated from an alkaline soil, and emended descriptions of Streptomyces alkaliphilus, Streptomyces calidiresistens and Streptomyces durbertensis.</title>
        <authorList>
            <person name="Swiecimska M."/>
            <person name="Golinska P."/>
            <person name="Nouioui I."/>
            <person name="Wypij M."/>
            <person name="Rai M."/>
            <person name="Sangal V."/>
            <person name="Goodfellow M."/>
        </authorList>
    </citation>
    <scope>NUCLEOTIDE SEQUENCE [LARGE SCALE GENOMIC DNA]</scope>
    <source>
        <strain evidence="3">DSM 104538</strain>
    </source>
</reference>
<accession>A0ABR6EIE1</accession>
<evidence type="ECO:0000256" key="1">
    <source>
        <dbReference type="SAM" id="MobiDB-lite"/>
    </source>
</evidence>
<dbReference type="Proteomes" id="UP000766698">
    <property type="component" value="Unassembled WGS sequence"/>
</dbReference>
<dbReference type="RefSeq" id="WP_182856272.1">
    <property type="nucleotide sequence ID" value="NZ_WMLF01000212.1"/>
</dbReference>
<evidence type="ECO:0000313" key="3">
    <source>
        <dbReference type="Proteomes" id="UP000766698"/>
    </source>
</evidence>
<gene>
    <name evidence="2" type="ORF">GL263_15360</name>
</gene>
<organism evidence="2 3">
    <name type="scientific">Streptomyces durbertensis</name>
    <dbReference type="NCBI Taxonomy" id="2448886"/>
    <lineage>
        <taxon>Bacteria</taxon>
        <taxon>Bacillati</taxon>
        <taxon>Actinomycetota</taxon>
        <taxon>Actinomycetes</taxon>
        <taxon>Kitasatosporales</taxon>
        <taxon>Streptomycetaceae</taxon>
        <taxon>Streptomyces</taxon>
    </lineage>
</organism>
<feature type="compositionally biased region" description="Basic and acidic residues" evidence="1">
    <location>
        <begin position="59"/>
        <end position="73"/>
    </location>
</feature>
<dbReference type="EMBL" id="WMLF01000212">
    <property type="protein sequence ID" value="MBB1244933.1"/>
    <property type="molecule type" value="Genomic_DNA"/>
</dbReference>
<comment type="caution">
    <text evidence="2">The sequence shown here is derived from an EMBL/GenBank/DDBJ whole genome shotgun (WGS) entry which is preliminary data.</text>
</comment>
<feature type="region of interest" description="Disordered" evidence="1">
    <location>
        <begin position="51"/>
        <end position="89"/>
    </location>
</feature>
<protein>
    <submittedName>
        <fullName evidence="2">Uncharacterized protein</fullName>
    </submittedName>
</protein>
<name>A0ABR6EIE1_9ACTN</name>
<keyword evidence="3" id="KW-1185">Reference proteome</keyword>
<sequence length="89" mass="8864">MSGRRTGSAERIRMPGAGMVIALASVGLVGPAVVLVAETARGATTVELPALEPSALSDGSHEPAERQPSELEAHLAGSVAAARPVAGQP</sequence>